<organism evidence="2">
    <name type="scientific">Eremomyces bilateralis CBS 781.70</name>
    <dbReference type="NCBI Taxonomy" id="1392243"/>
    <lineage>
        <taxon>Eukaryota</taxon>
        <taxon>Fungi</taxon>
        <taxon>Dikarya</taxon>
        <taxon>Ascomycota</taxon>
        <taxon>Pezizomycotina</taxon>
        <taxon>Dothideomycetes</taxon>
        <taxon>Dothideomycetes incertae sedis</taxon>
        <taxon>Eremomycetales</taxon>
        <taxon>Eremomycetaceae</taxon>
        <taxon>Eremomyces</taxon>
    </lineage>
</organism>
<protein>
    <submittedName>
        <fullName evidence="2 4">Uncharacterized protein</fullName>
    </submittedName>
</protein>
<keyword evidence="3" id="KW-1185">Reference proteome</keyword>
<feature type="compositionally biased region" description="Low complexity" evidence="1">
    <location>
        <begin position="415"/>
        <end position="426"/>
    </location>
</feature>
<dbReference type="GeneID" id="54414774"/>
<feature type="compositionally biased region" description="Basic and acidic residues" evidence="1">
    <location>
        <begin position="632"/>
        <end position="641"/>
    </location>
</feature>
<feature type="region of interest" description="Disordered" evidence="1">
    <location>
        <begin position="595"/>
        <end position="641"/>
    </location>
</feature>
<feature type="compositionally biased region" description="Basic residues" evidence="1">
    <location>
        <begin position="693"/>
        <end position="708"/>
    </location>
</feature>
<accession>A0A6G1GH37</accession>
<dbReference type="AlphaFoldDB" id="A0A6G1GH37"/>
<evidence type="ECO:0000313" key="2">
    <source>
        <dbReference type="EMBL" id="KAF1817417.1"/>
    </source>
</evidence>
<sequence>MAKKKKDSPGGDAENVPNATKIDGQSRGSKPSSKSLPPLLICRNKHWRYISAYHGPWLQLPPEILETIAHSNYLSPRPRTIDPAVCFDLVKIRNAVDEASNLAVRAASGLTSAAMSSSANFSQGVVNRTGAAALGLGYNGHGSTELSRERKYRMREMAARQLAHAYRTDEIATSVATMQATSTIDEVAHLVLQRNSDEADAKYVHFFHEKIPSRMMAQHSPLDVLDDVSADCSADPAPLRTRALVRIFKEDYAGAARDFTAALKIYRHHEAQHRANRSQLVRQTEGQEQRERLMHRDKIEEVDQPSSLEGQLLFHRAYVYLALACQHVYIALEEPPKEEQTGHLPENSESSSAQGAALQRKLEAQTHVRTYARRAIRDLVSFLNLLDYTPGLAFDVADRFVEQVLGYTSHPVNGSSTPQTSPASTSVNSEASSPDSLAPYRKPPTHRELTQKIAQFTHENGKEWVPKIYSASALFSPTPPSDLPPFPLTSARHRLDLPPPFQESLTFHPLLTEALHSLLLAHSLAQTPPTELRRHAHNVARLSNLVDGYPVFATSTRCPARADWVELLNLTNNWLDVATGAGGWEGLCRLSSVSDAVPSPSKAAERDGRTHAVATAKPCGPGGTSASAGTEPSRKSTDNGLTDEIRKLERDEPMLTPTFDSGGALAGFRSSERVDLIARWVVEIPEPAEGAGKGRKARGGKKGRKMRRGTGDVDAVGEMGKLKVDEGVGERIDNAQSDGLAA</sequence>
<feature type="region of interest" description="Disordered" evidence="1">
    <location>
        <begin position="1"/>
        <end position="35"/>
    </location>
</feature>
<reference evidence="4" key="3">
    <citation type="submission" date="2025-04" db="UniProtKB">
        <authorList>
            <consortium name="RefSeq"/>
        </authorList>
    </citation>
    <scope>IDENTIFICATION</scope>
    <source>
        <strain evidence="4">CBS 781.70</strain>
    </source>
</reference>
<gene>
    <name evidence="2 4" type="ORF">P152DRAFT_18503</name>
</gene>
<evidence type="ECO:0000313" key="4">
    <source>
        <dbReference type="RefSeq" id="XP_033539048.1"/>
    </source>
</evidence>
<feature type="region of interest" description="Disordered" evidence="1">
    <location>
        <begin position="409"/>
        <end position="445"/>
    </location>
</feature>
<reference evidence="2 4" key="1">
    <citation type="submission" date="2020-01" db="EMBL/GenBank/DDBJ databases">
        <authorList>
            <consortium name="DOE Joint Genome Institute"/>
            <person name="Haridas S."/>
            <person name="Albert R."/>
            <person name="Binder M."/>
            <person name="Bloem J."/>
            <person name="Labutti K."/>
            <person name="Salamov A."/>
            <person name="Andreopoulos B."/>
            <person name="Baker S.E."/>
            <person name="Barry K."/>
            <person name="Bills G."/>
            <person name="Bluhm B.H."/>
            <person name="Cannon C."/>
            <person name="Castanera R."/>
            <person name="Culley D.E."/>
            <person name="Daum C."/>
            <person name="Ezra D."/>
            <person name="Gonzalez J.B."/>
            <person name="Henrissat B."/>
            <person name="Kuo A."/>
            <person name="Liang C."/>
            <person name="Lipzen A."/>
            <person name="Lutzoni F."/>
            <person name="Magnuson J."/>
            <person name="Mondo S."/>
            <person name="Nolan M."/>
            <person name="Ohm R."/>
            <person name="Pangilinan J."/>
            <person name="Park H.-J."/>
            <person name="Ramirez L."/>
            <person name="Alfaro M."/>
            <person name="Sun H."/>
            <person name="Tritt A."/>
            <person name="Yoshinaga Y."/>
            <person name="Zwiers L.-H."/>
            <person name="Turgeon B.G."/>
            <person name="Goodwin S.B."/>
            <person name="Spatafora J.W."/>
            <person name="Crous P.W."/>
            <person name="Grigoriev I.V."/>
        </authorList>
    </citation>
    <scope>NUCLEOTIDE SEQUENCE</scope>
    <source>
        <strain evidence="2 4">CBS 781.70</strain>
    </source>
</reference>
<dbReference type="Proteomes" id="UP000504638">
    <property type="component" value="Unplaced"/>
</dbReference>
<reference evidence="4" key="2">
    <citation type="submission" date="2020-04" db="EMBL/GenBank/DDBJ databases">
        <authorList>
            <consortium name="NCBI Genome Project"/>
        </authorList>
    </citation>
    <scope>NUCLEOTIDE SEQUENCE</scope>
    <source>
        <strain evidence="4">CBS 781.70</strain>
    </source>
</reference>
<dbReference type="OrthoDB" id="420046at2759"/>
<dbReference type="RefSeq" id="XP_033539048.1">
    <property type="nucleotide sequence ID" value="XM_033674204.1"/>
</dbReference>
<name>A0A6G1GH37_9PEZI</name>
<feature type="region of interest" description="Disordered" evidence="1">
    <location>
        <begin position="689"/>
        <end position="718"/>
    </location>
</feature>
<evidence type="ECO:0000256" key="1">
    <source>
        <dbReference type="SAM" id="MobiDB-lite"/>
    </source>
</evidence>
<dbReference type="EMBL" id="ML975149">
    <property type="protein sequence ID" value="KAF1817417.1"/>
    <property type="molecule type" value="Genomic_DNA"/>
</dbReference>
<feature type="region of interest" description="Disordered" evidence="1">
    <location>
        <begin position="337"/>
        <end position="361"/>
    </location>
</feature>
<proteinExistence type="predicted"/>
<evidence type="ECO:0000313" key="3">
    <source>
        <dbReference type="Proteomes" id="UP000504638"/>
    </source>
</evidence>